<evidence type="ECO:0000313" key="2">
    <source>
        <dbReference type="EMBL" id="MDF3834652.1"/>
    </source>
</evidence>
<accession>A0ABT6APW3</accession>
<evidence type="ECO:0000256" key="1">
    <source>
        <dbReference type="SAM" id="Phobius"/>
    </source>
</evidence>
<feature type="transmembrane region" description="Helical" evidence="1">
    <location>
        <begin position="201"/>
        <end position="219"/>
    </location>
</feature>
<sequence length="286" mass="31465">MTCTAQTRLETMDVFHPYWAAFNARFRIMMQYRAAAVAGFVTQCWWGGIKVMIYAAFYQHSAQANLPIGLGQAITYTWLAQALFVLQPWSGDPEIAAAVRTGGIGYDRLRPVDTYAWWFVRAVAWMIARALPRAGLMFAAAAVLMPLVGLQAWSWQLPAEPVQGVLFAVSLLWMILLCAAFTVLINVCVAKTLTDRGVNTLATAFVILFSGNLIPLSFFPDWAQPALVMQPFAGMLDIPARIYIGALGGGEAWAGIAVQAFWTLAFIAIGRAWMRSVMARLEMQGG</sequence>
<name>A0ABT6APW3_9BURK</name>
<feature type="transmembrane region" description="Helical" evidence="1">
    <location>
        <begin position="136"/>
        <end position="153"/>
    </location>
</feature>
<dbReference type="InterPro" id="IPR010390">
    <property type="entry name" value="ABC-2_transporter-like"/>
</dbReference>
<dbReference type="Proteomes" id="UP001216674">
    <property type="component" value="Unassembled WGS sequence"/>
</dbReference>
<proteinExistence type="predicted"/>
<organism evidence="2 3">
    <name type="scientific">Cupriavidus basilensis</name>
    <dbReference type="NCBI Taxonomy" id="68895"/>
    <lineage>
        <taxon>Bacteria</taxon>
        <taxon>Pseudomonadati</taxon>
        <taxon>Pseudomonadota</taxon>
        <taxon>Betaproteobacteria</taxon>
        <taxon>Burkholderiales</taxon>
        <taxon>Burkholderiaceae</taxon>
        <taxon>Cupriavidus</taxon>
    </lineage>
</organism>
<dbReference type="Pfam" id="PF06182">
    <property type="entry name" value="ABC2_membrane_6"/>
    <property type="match status" value="1"/>
</dbReference>
<evidence type="ECO:0000313" key="3">
    <source>
        <dbReference type="Proteomes" id="UP001216674"/>
    </source>
</evidence>
<dbReference type="EMBL" id="JARJLM010000289">
    <property type="protein sequence ID" value="MDF3834652.1"/>
    <property type="molecule type" value="Genomic_DNA"/>
</dbReference>
<reference evidence="2 3" key="1">
    <citation type="submission" date="2023-03" db="EMBL/GenBank/DDBJ databases">
        <title>Draft assemblies of triclosan tolerant bacteria isolated from returned activated sludge.</title>
        <authorList>
            <person name="Van Hamelsveld S."/>
        </authorList>
    </citation>
    <scope>NUCLEOTIDE SEQUENCE [LARGE SCALE GENOMIC DNA]</scope>
    <source>
        <strain evidence="2 3">GW210010_S58</strain>
    </source>
</reference>
<feature type="transmembrane region" description="Helical" evidence="1">
    <location>
        <begin position="252"/>
        <end position="274"/>
    </location>
</feature>
<protein>
    <submittedName>
        <fullName evidence="2">ABC-2 family transporter protein</fullName>
    </submittedName>
</protein>
<keyword evidence="1" id="KW-0812">Transmembrane</keyword>
<comment type="caution">
    <text evidence="2">The sequence shown here is derived from an EMBL/GenBank/DDBJ whole genome shotgun (WGS) entry which is preliminary data.</text>
</comment>
<feature type="transmembrane region" description="Helical" evidence="1">
    <location>
        <begin position="165"/>
        <end position="189"/>
    </location>
</feature>
<keyword evidence="1" id="KW-0472">Membrane</keyword>
<dbReference type="RefSeq" id="WP_276265645.1">
    <property type="nucleotide sequence ID" value="NZ_JARJLM010000289.1"/>
</dbReference>
<keyword evidence="1" id="KW-1133">Transmembrane helix</keyword>
<dbReference type="PANTHER" id="PTHR36832">
    <property type="entry name" value="SLR1174 PROTEIN-RELATED"/>
    <property type="match status" value="1"/>
</dbReference>
<feature type="transmembrane region" description="Helical" evidence="1">
    <location>
        <begin position="34"/>
        <end position="57"/>
    </location>
</feature>
<keyword evidence="3" id="KW-1185">Reference proteome</keyword>
<dbReference type="PANTHER" id="PTHR36832:SF2">
    <property type="entry name" value="INTEGRAL MEMBRANE PROTEIN"/>
    <property type="match status" value="1"/>
</dbReference>
<gene>
    <name evidence="2" type="ORF">P3W85_17040</name>
</gene>